<keyword evidence="6" id="KW-0808">Transferase</keyword>
<evidence type="ECO:0000313" key="19">
    <source>
        <dbReference type="Proteomes" id="UP000830167"/>
    </source>
</evidence>
<keyword evidence="15" id="KW-1133">Transmembrane helix</keyword>
<dbReference type="InterPro" id="IPR023346">
    <property type="entry name" value="Lysozyme-like_dom_sf"/>
</dbReference>
<keyword evidence="7" id="KW-0378">Hydrolase</keyword>
<dbReference type="PANTHER" id="PTHR32282">
    <property type="entry name" value="BINDING PROTEIN TRANSPEPTIDASE, PUTATIVE-RELATED"/>
    <property type="match status" value="1"/>
</dbReference>
<keyword evidence="11" id="KW-0511">Multifunctional enzyme</keyword>
<sequence>MNKQTYTPDTYHPVQQNPPSDRKPILLRIILACLIGIVCAGVTCFLYLRYAPLPPNAIIDTSKVYSADGTILTDYVSGGSRVKVPLNKIPKSLQEATLAVEDAHFYDHGALNWRSIARAIWVNLKHGEVEQGGSTITQQLARNLYLTQARTWSRKIREAILSLQLEMHYSKNSILDQYLNVIYYGNGAKGVESAAEFYFGKPVESLDLAESAMIAGIPNGPAIYAPFTLDHGKRDFSNYSNAKLRQKTVLEAMFHQHLITLAQEQQAYQEPLNFSKAKQPESLAPYFTDYVKTTLQTNYGFSKDDLYRGGLNIHSTIDVALQKAAERAIANHIPAGSHLQVALVAMDPQNGDIKAMVGGTNYRQSAYNRVLAPREPGSSFKPVLYLTALQNGFTPATRINSEPTTFLYGTHDQTYEVHNFANIYQHHPIDMREAIARSDNVYAVATGLDTGLNKVIETAKALGIDTNLKSDPMKPYPSLALGVFPVSPLEMARAYSVLANGGELVQPRAFTEIDNAYGSQVIKQEVQKQQVEDPRYTFILTDLMKSVFEQDGTAARIASEITQPAAGKTGTTDTDAWMIGYTPDLVTVVWVGYDKNHLLSATESHLAAPIWADFMHAYEQTTTPKEFAIPTGVTRVQIDPQSGQLATNACPIKEWDYFLDNEAPKETCTLHPAQPQQNPSNHSKHNSWLDSLWNWVTGN</sequence>
<evidence type="ECO:0000256" key="3">
    <source>
        <dbReference type="ARBA" id="ARBA00022645"/>
    </source>
</evidence>
<dbReference type="PANTHER" id="PTHR32282:SF11">
    <property type="entry name" value="PENICILLIN-BINDING PROTEIN 1B"/>
    <property type="match status" value="1"/>
</dbReference>
<dbReference type="NCBIfam" id="TIGR02074">
    <property type="entry name" value="PBP_1a_fam"/>
    <property type="match status" value="1"/>
</dbReference>
<evidence type="ECO:0000256" key="13">
    <source>
        <dbReference type="ARBA" id="ARBA00034000"/>
    </source>
</evidence>
<evidence type="ECO:0000313" key="18">
    <source>
        <dbReference type="EMBL" id="UOF91633.1"/>
    </source>
</evidence>
<proteinExistence type="predicted"/>
<evidence type="ECO:0000256" key="6">
    <source>
        <dbReference type="ARBA" id="ARBA00022679"/>
    </source>
</evidence>
<keyword evidence="3" id="KW-0121">Carboxypeptidase</keyword>
<dbReference type="RefSeq" id="WP_347438327.1">
    <property type="nucleotide sequence ID" value="NZ_CP089291.1"/>
</dbReference>
<evidence type="ECO:0000259" key="16">
    <source>
        <dbReference type="Pfam" id="PF00905"/>
    </source>
</evidence>
<keyword evidence="15" id="KW-0812">Transmembrane</keyword>
<dbReference type="Pfam" id="PF00905">
    <property type="entry name" value="Transpeptidase"/>
    <property type="match status" value="1"/>
</dbReference>
<dbReference type="InterPro" id="IPR050396">
    <property type="entry name" value="Glycosyltr_51/Transpeptidase"/>
</dbReference>
<dbReference type="Gene3D" id="3.40.710.10">
    <property type="entry name" value="DD-peptidase/beta-lactamase superfamily"/>
    <property type="match status" value="1"/>
</dbReference>
<protein>
    <submittedName>
        <fullName evidence="18">PBP1A family penicillin-binding protein</fullName>
    </submittedName>
</protein>
<evidence type="ECO:0000256" key="7">
    <source>
        <dbReference type="ARBA" id="ARBA00022801"/>
    </source>
</evidence>
<dbReference type="InterPro" id="IPR036950">
    <property type="entry name" value="PBP_transglycosylase"/>
</dbReference>
<name>A0ABY4CMA8_9BACL</name>
<keyword evidence="4" id="KW-0645">Protease</keyword>
<dbReference type="InterPro" id="IPR001264">
    <property type="entry name" value="Glyco_trans_51"/>
</dbReference>
<evidence type="ECO:0000256" key="14">
    <source>
        <dbReference type="ARBA" id="ARBA00049902"/>
    </source>
</evidence>
<keyword evidence="8" id="KW-0133">Cell shape</keyword>
<dbReference type="Proteomes" id="UP000830167">
    <property type="component" value="Chromosome"/>
</dbReference>
<feature type="transmembrane region" description="Helical" evidence="15">
    <location>
        <begin position="25"/>
        <end position="48"/>
    </location>
</feature>
<feature type="domain" description="Glycosyl transferase family 51" evidence="17">
    <location>
        <begin position="73"/>
        <end position="253"/>
    </location>
</feature>
<evidence type="ECO:0000256" key="9">
    <source>
        <dbReference type="ARBA" id="ARBA00022984"/>
    </source>
</evidence>
<keyword evidence="2" id="KW-1003">Cell membrane</keyword>
<keyword evidence="9" id="KW-0573">Peptidoglycan synthesis</keyword>
<dbReference type="SUPFAM" id="SSF56601">
    <property type="entry name" value="beta-lactamase/transpeptidase-like"/>
    <property type="match status" value="1"/>
</dbReference>
<dbReference type="InterPro" id="IPR001460">
    <property type="entry name" value="PCN-bd_Tpept"/>
</dbReference>
<dbReference type="EMBL" id="CP089291">
    <property type="protein sequence ID" value="UOF91633.1"/>
    <property type="molecule type" value="Genomic_DNA"/>
</dbReference>
<dbReference type="Pfam" id="PF00912">
    <property type="entry name" value="Transgly"/>
    <property type="match status" value="1"/>
</dbReference>
<dbReference type="SUPFAM" id="SSF53955">
    <property type="entry name" value="Lysozyme-like"/>
    <property type="match status" value="1"/>
</dbReference>
<keyword evidence="19" id="KW-1185">Reference proteome</keyword>
<evidence type="ECO:0000259" key="17">
    <source>
        <dbReference type="Pfam" id="PF00912"/>
    </source>
</evidence>
<evidence type="ECO:0000256" key="4">
    <source>
        <dbReference type="ARBA" id="ARBA00022670"/>
    </source>
</evidence>
<evidence type="ECO:0000256" key="5">
    <source>
        <dbReference type="ARBA" id="ARBA00022676"/>
    </source>
</evidence>
<organism evidence="18 19">
    <name type="scientific">Fodinisporobacter ferrooxydans</name>
    <dbReference type="NCBI Taxonomy" id="2901836"/>
    <lineage>
        <taxon>Bacteria</taxon>
        <taxon>Bacillati</taxon>
        <taxon>Bacillota</taxon>
        <taxon>Bacilli</taxon>
        <taxon>Bacillales</taxon>
        <taxon>Alicyclobacillaceae</taxon>
        <taxon>Fodinisporobacter</taxon>
    </lineage>
</organism>
<evidence type="ECO:0000256" key="12">
    <source>
        <dbReference type="ARBA" id="ARBA00023316"/>
    </source>
</evidence>
<evidence type="ECO:0000256" key="11">
    <source>
        <dbReference type="ARBA" id="ARBA00023268"/>
    </source>
</evidence>
<keyword evidence="12" id="KW-0961">Cell wall biogenesis/degradation</keyword>
<evidence type="ECO:0000256" key="1">
    <source>
        <dbReference type="ARBA" id="ARBA00004236"/>
    </source>
</evidence>
<comment type="catalytic activity">
    <reaction evidence="14">
        <text>[GlcNAc-(1-&gt;4)-Mur2Ac(oyl-L-Ala-gamma-D-Glu-L-Lys-D-Ala-D-Ala)](n)-di-trans,octa-cis-undecaprenyl diphosphate + beta-D-GlcNAc-(1-&gt;4)-Mur2Ac(oyl-L-Ala-gamma-D-Glu-L-Lys-D-Ala-D-Ala)-di-trans,octa-cis-undecaprenyl diphosphate = [GlcNAc-(1-&gt;4)-Mur2Ac(oyl-L-Ala-gamma-D-Glu-L-Lys-D-Ala-D-Ala)](n+1)-di-trans,octa-cis-undecaprenyl diphosphate + di-trans,octa-cis-undecaprenyl diphosphate + H(+)</text>
        <dbReference type="Rhea" id="RHEA:23708"/>
        <dbReference type="Rhea" id="RHEA-COMP:9602"/>
        <dbReference type="Rhea" id="RHEA-COMP:9603"/>
        <dbReference type="ChEBI" id="CHEBI:15378"/>
        <dbReference type="ChEBI" id="CHEBI:58405"/>
        <dbReference type="ChEBI" id="CHEBI:60033"/>
        <dbReference type="ChEBI" id="CHEBI:78435"/>
        <dbReference type="EC" id="2.4.99.28"/>
    </reaction>
</comment>
<evidence type="ECO:0000256" key="15">
    <source>
        <dbReference type="SAM" id="Phobius"/>
    </source>
</evidence>
<dbReference type="InterPro" id="IPR012338">
    <property type="entry name" value="Beta-lactam/transpept-like"/>
</dbReference>
<evidence type="ECO:0000256" key="8">
    <source>
        <dbReference type="ARBA" id="ARBA00022960"/>
    </source>
</evidence>
<evidence type="ECO:0000256" key="10">
    <source>
        <dbReference type="ARBA" id="ARBA00023136"/>
    </source>
</evidence>
<feature type="domain" description="Penicillin-binding protein transpeptidase" evidence="16">
    <location>
        <begin position="342"/>
        <end position="615"/>
    </location>
</feature>
<reference evidence="18" key="1">
    <citation type="submission" date="2021-12" db="EMBL/GenBank/DDBJ databases">
        <title>Alicyclobacillaceae gen. nov., sp. nov., isolated from chalcocite enrichment system.</title>
        <authorList>
            <person name="Jiang Z."/>
        </authorList>
    </citation>
    <scope>NUCLEOTIDE SEQUENCE</scope>
    <source>
        <strain evidence="18">MYW30-H2</strain>
    </source>
</reference>
<evidence type="ECO:0000256" key="2">
    <source>
        <dbReference type="ARBA" id="ARBA00022475"/>
    </source>
</evidence>
<accession>A0ABY4CMA8</accession>
<keyword evidence="5" id="KW-0328">Glycosyltransferase</keyword>
<gene>
    <name evidence="18" type="ORF">LSG31_05120</name>
</gene>
<keyword evidence="10 15" id="KW-0472">Membrane</keyword>
<dbReference type="Gene3D" id="1.10.3810.10">
    <property type="entry name" value="Biosynthetic peptidoglycan transglycosylase-like"/>
    <property type="match status" value="1"/>
</dbReference>
<comment type="subcellular location">
    <subcellularLocation>
        <location evidence="1">Cell membrane</location>
    </subcellularLocation>
</comment>
<comment type="catalytic activity">
    <reaction evidence="13">
        <text>Preferential cleavage: (Ac)2-L-Lys-D-Ala-|-D-Ala. Also transpeptidation of peptidyl-alanyl moieties that are N-acyl substituents of D-alanine.</text>
        <dbReference type="EC" id="3.4.16.4"/>
    </reaction>
</comment>